<keyword evidence="1" id="KW-1133">Transmembrane helix</keyword>
<reference evidence="2 3" key="1">
    <citation type="journal article" date="2019" name="Int. J. Syst. Evol. Microbiol.">
        <title>The Global Catalogue of Microorganisms (GCM) 10K type strain sequencing project: providing services to taxonomists for standard genome sequencing and annotation.</title>
        <authorList>
            <consortium name="The Broad Institute Genomics Platform"/>
            <consortium name="The Broad Institute Genome Sequencing Center for Infectious Disease"/>
            <person name="Wu L."/>
            <person name="Ma J."/>
        </authorList>
    </citation>
    <scope>NUCLEOTIDE SEQUENCE [LARGE SCALE GENOMIC DNA]</scope>
    <source>
        <strain evidence="2 3">JCM 1405</strain>
    </source>
</reference>
<feature type="transmembrane region" description="Helical" evidence="1">
    <location>
        <begin position="81"/>
        <end position="99"/>
    </location>
</feature>
<dbReference type="Pfam" id="PF13687">
    <property type="entry name" value="DUF4153"/>
    <property type="match status" value="1"/>
</dbReference>
<keyword evidence="1" id="KW-0812">Transmembrane</keyword>
<keyword evidence="3" id="KW-1185">Reference proteome</keyword>
<feature type="transmembrane region" description="Helical" evidence="1">
    <location>
        <begin position="111"/>
        <end position="129"/>
    </location>
</feature>
<keyword evidence="1" id="KW-0472">Membrane</keyword>
<evidence type="ECO:0000256" key="1">
    <source>
        <dbReference type="SAM" id="Phobius"/>
    </source>
</evidence>
<feature type="transmembrane region" description="Helical" evidence="1">
    <location>
        <begin position="178"/>
        <end position="196"/>
    </location>
</feature>
<accession>A0ABN1IRL1</accession>
<feature type="transmembrane region" description="Helical" evidence="1">
    <location>
        <begin position="51"/>
        <end position="69"/>
    </location>
</feature>
<feature type="transmembrane region" description="Helical" evidence="1">
    <location>
        <begin position="286"/>
        <end position="304"/>
    </location>
</feature>
<feature type="transmembrane region" description="Helical" evidence="1">
    <location>
        <begin position="217"/>
        <end position="237"/>
    </location>
</feature>
<protein>
    <submittedName>
        <fullName evidence="2">DUF4153 domain-containing protein</fullName>
    </submittedName>
</protein>
<dbReference type="RefSeq" id="WP_343766927.1">
    <property type="nucleotide sequence ID" value="NZ_BAAACF010000001.1"/>
</dbReference>
<sequence length="579" mass="66202">MKIVQYFKNILSSLYLSLRRFPFTILLSASIAAVLIAIHEIRPSEDNLAKVAMVLALGIPLSLSIKLFFEKRNEEKSPKLLISYGVGAIALIVYYLFLLKGDMGMVTTTRYMAVSLALYMTFLFTPYFPGKDGFEMYVIQVATGFFTTVIYSVVLFGGLSAILFAIDRLLGIEVLGKVYYYTWLFVVFLFAVSYFLSGIPLKDKVISSKAYPKLLRILILYIVMPLLTAYTLILYAYFGKIIITQTWPVGLVSHLVLWYSVIVTLVLFFITPILDESSWAHKFLKVFPKVLLPLIIMMFISIGIRINAYGVTEPRYYVVILALWVFSIMIYFSFIKKLRNIYIPASLAVIALISVFGPLSSYSLSKYSQNTRLENILVKNNMLKDGKIQSSSAVPKEDKINISSILSYFNRNHSLKTLKYIPANFKIEDMNKVFGFSYEDPIYTSPDRYFYFTKISKEKGMDVRGYDYFFDMASMYNKNTSEAKDVDAVYDYDSSTLKISHLGSEVYKKDLEGFIKNLISKYGSGERENMIPEEEMTFLEENDRVKVKIVFQHISGSKNNSSGEINGKGFDFYLLVKIK</sequence>
<feature type="transmembrane region" description="Helical" evidence="1">
    <location>
        <begin position="316"/>
        <end position="334"/>
    </location>
</feature>
<comment type="caution">
    <text evidence="2">The sequence shown here is derived from an EMBL/GenBank/DDBJ whole genome shotgun (WGS) entry which is preliminary data.</text>
</comment>
<feature type="transmembrane region" description="Helical" evidence="1">
    <location>
        <begin position="21"/>
        <end position="39"/>
    </location>
</feature>
<evidence type="ECO:0000313" key="3">
    <source>
        <dbReference type="Proteomes" id="UP001500339"/>
    </source>
</evidence>
<dbReference type="Proteomes" id="UP001500339">
    <property type="component" value="Unassembled WGS sequence"/>
</dbReference>
<feature type="transmembrane region" description="Helical" evidence="1">
    <location>
        <begin position="141"/>
        <end position="166"/>
    </location>
</feature>
<dbReference type="InterPro" id="IPR025291">
    <property type="entry name" value="DUF4153"/>
</dbReference>
<dbReference type="EMBL" id="BAAACF010000001">
    <property type="protein sequence ID" value="GAA0719688.1"/>
    <property type="molecule type" value="Genomic_DNA"/>
</dbReference>
<organism evidence="2 3">
    <name type="scientific">Clostridium malenominatum</name>
    <dbReference type="NCBI Taxonomy" id="1539"/>
    <lineage>
        <taxon>Bacteria</taxon>
        <taxon>Bacillati</taxon>
        <taxon>Bacillota</taxon>
        <taxon>Clostridia</taxon>
        <taxon>Eubacteriales</taxon>
        <taxon>Clostridiaceae</taxon>
        <taxon>Clostridium</taxon>
    </lineage>
</organism>
<evidence type="ECO:0000313" key="2">
    <source>
        <dbReference type="EMBL" id="GAA0719688.1"/>
    </source>
</evidence>
<name>A0ABN1IRL1_9CLOT</name>
<gene>
    <name evidence="2" type="ORF">GCM10008905_08060</name>
</gene>
<proteinExistence type="predicted"/>
<feature type="transmembrane region" description="Helical" evidence="1">
    <location>
        <begin position="341"/>
        <end position="364"/>
    </location>
</feature>
<feature type="transmembrane region" description="Helical" evidence="1">
    <location>
        <begin position="257"/>
        <end position="274"/>
    </location>
</feature>